<evidence type="ECO:0008006" key="4">
    <source>
        <dbReference type="Google" id="ProtNLM"/>
    </source>
</evidence>
<feature type="signal peptide" evidence="1">
    <location>
        <begin position="1"/>
        <end position="26"/>
    </location>
</feature>
<sequence length="98" mass="10381">MTPASPAMPYSVARLLMLCASAAALSACSVAPRVERDFGNSLRLAQAQQTLYPEARRNLSPVNGLDAQAAKSAYDNYQKSYAEPDKQGNGFTIGVGAK</sequence>
<evidence type="ECO:0000256" key="1">
    <source>
        <dbReference type="SAM" id="SignalP"/>
    </source>
</evidence>
<reference evidence="2 3" key="1">
    <citation type="submission" date="2020-01" db="EMBL/GenBank/DDBJ databases">
        <authorList>
            <person name="Lee S.D."/>
        </authorList>
    </citation>
    <scope>NUCLEOTIDE SEQUENCE [LARGE SCALE GENOMIC DNA]</scope>
    <source>
        <strain evidence="2 3">SAP-35</strain>
    </source>
</reference>
<dbReference type="RefSeq" id="WP_166106347.1">
    <property type="nucleotide sequence ID" value="NZ_JAADJT010000009.1"/>
</dbReference>
<name>A0ABX0FPC7_9BURK</name>
<protein>
    <recommendedName>
        <fullName evidence="4">Pilus assembly protein</fullName>
    </recommendedName>
</protein>
<evidence type="ECO:0000313" key="3">
    <source>
        <dbReference type="Proteomes" id="UP000666369"/>
    </source>
</evidence>
<organism evidence="2 3">
    <name type="scientific">Duganella aceris</name>
    <dbReference type="NCBI Taxonomy" id="2703883"/>
    <lineage>
        <taxon>Bacteria</taxon>
        <taxon>Pseudomonadati</taxon>
        <taxon>Pseudomonadota</taxon>
        <taxon>Betaproteobacteria</taxon>
        <taxon>Burkholderiales</taxon>
        <taxon>Oxalobacteraceae</taxon>
        <taxon>Telluria group</taxon>
        <taxon>Duganella</taxon>
    </lineage>
</organism>
<comment type="caution">
    <text evidence="2">The sequence shown here is derived from an EMBL/GenBank/DDBJ whole genome shotgun (WGS) entry which is preliminary data.</text>
</comment>
<dbReference type="Proteomes" id="UP000666369">
    <property type="component" value="Unassembled WGS sequence"/>
</dbReference>
<evidence type="ECO:0000313" key="2">
    <source>
        <dbReference type="EMBL" id="NGZ86502.1"/>
    </source>
</evidence>
<accession>A0ABX0FPC7</accession>
<proteinExistence type="predicted"/>
<reference evidence="3" key="2">
    <citation type="submission" date="2023-07" db="EMBL/GenBank/DDBJ databases">
        <title>Duganella aceri sp. nov., isolated from tree sap.</title>
        <authorList>
            <person name="Kim I.S."/>
        </authorList>
    </citation>
    <scope>NUCLEOTIDE SEQUENCE [LARGE SCALE GENOMIC DNA]</scope>
    <source>
        <strain evidence="3">SAP-35</strain>
    </source>
</reference>
<dbReference type="EMBL" id="JAADJT010000009">
    <property type="protein sequence ID" value="NGZ86502.1"/>
    <property type="molecule type" value="Genomic_DNA"/>
</dbReference>
<feature type="chain" id="PRO_5047071785" description="Pilus assembly protein" evidence="1">
    <location>
        <begin position="27"/>
        <end position="98"/>
    </location>
</feature>
<gene>
    <name evidence="2" type="ORF">GW587_19850</name>
</gene>
<keyword evidence="3" id="KW-1185">Reference proteome</keyword>
<keyword evidence="1" id="KW-0732">Signal</keyword>